<reference evidence="9 10" key="1">
    <citation type="submission" date="2020-08" db="EMBL/GenBank/DDBJ databases">
        <title>Sequencing the genomes of 1000 actinobacteria strains.</title>
        <authorList>
            <person name="Klenk H.-P."/>
        </authorList>
    </citation>
    <scope>NUCLEOTIDE SEQUENCE [LARGE SCALE GENOMIC DNA]</scope>
    <source>
        <strain evidence="9 10">DSM 17945</strain>
    </source>
</reference>
<keyword evidence="6 8" id="KW-0472">Membrane</keyword>
<dbReference type="PROSITE" id="PS51257">
    <property type="entry name" value="PROKAR_LIPOPROTEIN"/>
    <property type="match status" value="1"/>
</dbReference>
<feature type="transmembrane region" description="Helical" evidence="8">
    <location>
        <begin position="226"/>
        <end position="243"/>
    </location>
</feature>
<evidence type="ECO:0000313" key="10">
    <source>
        <dbReference type="Proteomes" id="UP000567246"/>
    </source>
</evidence>
<feature type="transmembrane region" description="Helical" evidence="8">
    <location>
        <begin position="139"/>
        <end position="158"/>
    </location>
</feature>
<evidence type="ECO:0000256" key="2">
    <source>
        <dbReference type="ARBA" id="ARBA00022475"/>
    </source>
</evidence>
<dbReference type="RefSeq" id="WP_184171625.1">
    <property type="nucleotide sequence ID" value="NZ_BAABAG010000001.1"/>
</dbReference>
<evidence type="ECO:0000256" key="4">
    <source>
        <dbReference type="ARBA" id="ARBA00022692"/>
    </source>
</evidence>
<evidence type="ECO:0000256" key="5">
    <source>
        <dbReference type="ARBA" id="ARBA00022989"/>
    </source>
</evidence>
<dbReference type="AlphaFoldDB" id="A0A7W9JIU8"/>
<dbReference type="GO" id="GO:0009103">
    <property type="term" value="P:lipopolysaccharide biosynthetic process"/>
    <property type="evidence" value="ECO:0007669"/>
    <property type="project" value="TreeGrafter"/>
</dbReference>
<evidence type="ECO:0000256" key="3">
    <source>
        <dbReference type="ARBA" id="ARBA00022679"/>
    </source>
</evidence>
<dbReference type="GO" id="GO:0005886">
    <property type="term" value="C:plasma membrane"/>
    <property type="evidence" value="ECO:0007669"/>
    <property type="project" value="UniProtKB-SubCell"/>
</dbReference>
<protein>
    <submittedName>
        <fullName evidence="9">UDP-GlcNAc:undecaprenyl-phosphate GlcNAc-1-phosphate transferase</fullName>
        <ecNumber evidence="9">2.7.8.33</ecNumber>
    </submittedName>
</protein>
<feature type="transmembrane region" description="Helical" evidence="8">
    <location>
        <begin position="313"/>
        <end position="331"/>
    </location>
</feature>
<dbReference type="PANTHER" id="PTHR22926">
    <property type="entry name" value="PHOSPHO-N-ACETYLMURAMOYL-PENTAPEPTIDE-TRANSFERASE"/>
    <property type="match status" value="1"/>
</dbReference>
<dbReference type="GO" id="GO:0046872">
    <property type="term" value="F:metal ion binding"/>
    <property type="evidence" value="ECO:0007669"/>
    <property type="project" value="UniProtKB-KW"/>
</dbReference>
<feature type="transmembrane region" description="Helical" evidence="8">
    <location>
        <begin position="6"/>
        <end position="27"/>
    </location>
</feature>
<keyword evidence="7" id="KW-0460">Magnesium</keyword>
<dbReference type="CDD" id="cd06853">
    <property type="entry name" value="GT_WecA_like"/>
    <property type="match status" value="1"/>
</dbReference>
<comment type="subcellular location">
    <subcellularLocation>
        <location evidence="1">Cell membrane</location>
        <topology evidence="1">Multi-pass membrane protein</topology>
    </subcellularLocation>
</comment>
<keyword evidence="5 8" id="KW-1133">Transmembrane helix</keyword>
<evidence type="ECO:0000256" key="8">
    <source>
        <dbReference type="SAM" id="Phobius"/>
    </source>
</evidence>
<feature type="transmembrane region" description="Helical" evidence="8">
    <location>
        <begin position="165"/>
        <end position="184"/>
    </location>
</feature>
<evidence type="ECO:0000256" key="6">
    <source>
        <dbReference type="ARBA" id="ARBA00023136"/>
    </source>
</evidence>
<evidence type="ECO:0000256" key="7">
    <source>
        <dbReference type="PIRSR" id="PIRSR600715-1"/>
    </source>
</evidence>
<comment type="caution">
    <text evidence="9">The sequence shown here is derived from an EMBL/GenBank/DDBJ whole genome shotgun (WGS) entry which is preliminary data.</text>
</comment>
<name>A0A7W9JIU8_9MICC</name>
<sequence length="379" mass="40051">MRAYLVLVVVTALACGALTPLMRRIGLRARVFTPVRQRDMHRRPIPKLGGVAMAAAVLVGLAVGGTVPFLQGIYADDAAMVGLLVAVAVVLVVGIADDLWDLRWWVKMAGQVCAGLAVALGGIRIEAMPVGWIPVGSEAMQIALTVLAVVLTMNALNFVDGLDGLAAGVALIGGSAFFVYSYLLTRTINQFDYANLATLLMALLVGACLGFLPFNRFPARIFMGEVGAMLLGLLMAAAAVAVTADVNALDGMRFRNVPAYMPILLPIAVLALPLLDLALAVLRRTARGASPFSADRGHLHHKLVDGGYTHAQAVWLLWLWAFLVAWGAVSLNFVDDMIVLPVLGLALLGAGYLTLRTPVRRRRAGASTAGPALDPEEGA</sequence>
<dbReference type="EC" id="2.7.8.33" evidence="9"/>
<keyword evidence="3 9" id="KW-0808">Transferase</keyword>
<evidence type="ECO:0000313" key="9">
    <source>
        <dbReference type="EMBL" id="MBB5848483.1"/>
    </source>
</evidence>
<dbReference type="GO" id="GO:0036380">
    <property type="term" value="F:UDP-N-acetylglucosamine-undecaprenyl-phosphate N-acetylglucosaminephosphotransferase activity"/>
    <property type="evidence" value="ECO:0007669"/>
    <property type="project" value="UniProtKB-EC"/>
</dbReference>
<keyword evidence="2" id="KW-1003">Cell membrane</keyword>
<feature type="transmembrane region" description="Helical" evidence="8">
    <location>
        <begin position="80"/>
        <end position="100"/>
    </location>
</feature>
<feature type="transmembrane region" description="Helical" evidence="8">
    <location>
        <begin position="263"/>
        <end position="282"/>
    </location>
</feature>
<dbReference type="PANTHER" id="PTHR22926:SF3">
    <property type="entry name" value="UNDECAPRENYL-PHOSPHATE ALPHA-N-ACETYLGLUCOSAMINYL 1-PHOSPHATE TRANSFERASE"/>
    <property type="match status" value="1"/>
</dbReference>
<feature type="transmembrane region" description="Helical" evidence="8">
    <location>
        <begin position="196"/>
        <end position="214"/>
    </location>
</feature>
<dbReference type="Pfam" id="PF00953">
    <property type="entry name" value="Glycos_transf_4"/>
    <property type="match status" value="1"/>
</dbReference>
<organism evidence="9 10">
    <name type="scientific">Micrococcus endophyticus</name>
    <dbReference type="NCBI Taxonomy" id="455343"/>
    <lineage>
        <taxon>Bacteria</taxon>
        <taxon>Bacillati</taxon>
        <taxon>Actinomycetota</taxon>
        <taxon>Actinomycetes</taxon>
        <taxon>Micrococcales</taxon>
        <taxon>Micrococcaceae</taxon>
        <taxon>Micrococcus</taxon>
    </lineage>
</organism>
<comment type="cofactor">
    <cofactor evidence="7">
        <name>Mg(2+)</name>
        <dbReference type="ChEBI" id="CHEBI:18420"/>
    </cofactor>
</comment>
<keyword evidence="4 8" id="KW-0812">Transmembrane</keyword>
<dbReference type="EMBL" id="JACHMW010000001">
    <property type="protein sequence ID" value="MBB5848483.1"/>
    <property type="molecule type" value="Genomic_DNA"/>
</dbReference>
<feature type="transmembrane region" description="Helical" evidence="8">
    <location>
        <begin position="112"/>
        <end position="133"/>
    </location>
</feature>
<feature type="binding site" evidence="7">
    <location>
        <position position="157"/>
    </location>
    <ligand>
        <name>Mg(2+)</name>
        <dbReference type="ChEBI" id="CHEBI:18420"/>
    </ligand>
</feature>
<dbReference type="InterPro" id="IPR000715">
    <property type="entry name" value="Glycosyl_transferase_4"/>
</dbReference>
<dbReference type="GO" id="GO:0044038">
    <property type="term" value="P:cell wall macromolecule biosynthetic process"/>
    <property type="evidence" value="ECO:0007669"/>
    <property type="project" value="TreeGrafter"/>
</dbReference>
<feature type="transmembrane region" description="Helical" evidence="8">
    <location>
        <begin position="337"/>
        <end position="355"/>
    </location>
</feature>
<keyword evidence="7" id="KW-0479">Metal-binding</keyword>
<feature type="transmembrane region" description="Helical" evidence="8">
    <location>
        <begin position="48"/>
        <end position="74"/>
    </location>
</feature>
<proteinExistence type="predicted"/>
<dbReference type="Proteomes" id="UP000567246">
    <property type="component" value="Unassembled WGS sequence"/>
</dbReference>
<dbReference type="GO" id="GO:0071555">
    <property type="term" value="P:cell wall organization"/>
    <property type="evidence" value="ECO:0007669"/>
    <property type="project" value="TreeGrafter"/>
</dbReference>
<gene>
    <name evidence="9" type="ORF">HDA33_001047</name>
</gene>
<keyword evidence="10" id="KW-1185">Reference proteome</keyword>
<evidence type="ECO:0000256" key="1">
    <source>
        <dbReference type="ARBA" id="ARBA00004651"/>
    </source>
</evidence>
<accession>A0A7W9JIU8</accession>